<protein>
    <submittedName>
        <fullName evidence="2">ExeM/NucH family extracellular endonuclease</fullName>
    </submittedName>
</protein>
<proteinExistence type="predicted"/>
<dbReference type="Proteomes" id="UP001589698">
    <property type="component" value="Unassembled WGS sequence"/>
</dbReference>
<dbReference type="GO" id="GO:0004519">
    <property type="term" value="F:endonuclease activity"/>
    <property type="evidence" value="ECO:0007669"/>
    <property type="project" value="UniProtKB-KW"/>
</dbReference>
<dbReference type="Gene3D" id="3.60.10.10">
    <property type="entry name" value="Endonuclease/exonuclease/phosphatase"/>
    <property type="match status" value="1"/>
</dbReference>
<feature type="domain" description="LTD" evidence="1">
    <location>
        <begin position="9"/>
        <end position="141"/>
    </location>
</feature>
<dbReference type="CDD" id="cd04486">
    <property type="entry name" value="YhcR_OBF_like"/>
    <property type="match status" value="1"/>
</dbReference>
<dbReference type="InterPro" id="IPR001322">
    <property type="entry name" value="Lamin_tail_dom"/>
</dbReference>
<keyword evidence="2" id="KW-0255">Endonuclease</keyword>
<dbReference type="EMBL" id="JBHLXH010000002">
    <property type="protein sequence ID" value="MFC0223748.1"/>
    <property type="molecule type" value="Genomic_DNA"/>
</dbReference>
<dbReference type="SUPFAM" id="SSF56219">
    <property type="entry name" value="DNase I-like"/>
    <property type="match status" value="1"/>
</dbReference>
<dbReference type="PANTHER" id="PTHR42834">
    <property type="entry name" value="ENDONUCLEASE/EXONUCLEASE/PHOSPHATASE FAMILY PROTEIN (AFU_ORTHOLOGUE AFUA_3G09210)"/>
    <property type="match status" value="1"/>
</dbReference>
<dbReference type="InterPro" id="IPR005135">
    <property type="entry name" value="Endo/exonuclease/phosphatase"/>
</dbReference>
<organism evidence="2 3">
    <name type="scientific">Nocardioides zeicaulis</name>
    <dbReference type="NCBI Taxonomy" id="1776857"/>
    <lineage>
        <taxon>Bacteria</taxon>
        <taxon>Bacillati</taxon>
        <taxon>Actinomycetota</taxon>
        <taxon>Actinomycetes</taxon>
        <taxon>Propionibacteriales</taxon>
        <taxon>Nocardioidaceae</taxon>
        <taxon>Nocardioides</taxon>
    </lineage>
</organism>
<gene>
    <name evidence="2" type="ORF">ACFFJG_14775</name>
</gene>
<evidence type="ECO:0000259" key="1">
    <source>
        <dbReference type="PROSITE" id="PS51841"/>
    </source>
</evidence>
<accession>A0ABV6E4D4</accession>
<comment type="caution">
    <text evidence="2">The sequence shown here is derived from an EMBL/GenBank/DDBJ whole genome shotgun (WGS) entry which is preliminary data.</text>
</comment>
<sequence length="822" mass="84754">MALTGALTAPATAASTSLVISEAYVNGGSAGAAYTHKYVELQNRSGAPVDLAGYSLQYRAAGSSGPSTGVVALTGTIAPGGYFTFQGGSNGSNGQPVPGVDQTGAGINPGAAGGTLTLASTTSAVDPSQGQGVVDKLGWGTSNAPEGTAAAGNSVALSLSRRAAGDTDVNSADFSALAPTPDAVNGGVVDPPTDPPAPSDRTIAEIQGTSAASPLVGSTVTTRGVVTAAFPTGGFDGFYIQTGGPDTTPDASDGLFVHEPGFASTIGVGDSVEVQGVVKEFGSLTELDATTVTELAQPLAPVVPRTVVPGTDCALPGDGCLTGAALDAAREAHEGEAFLPSDPMTVTDAYDFGATSSSFFGEIGLAADSDIPLVTPTEVVDAQDTEGIAARTRYNTAHLVVLDDGSSATYWNTSNTAGAQDQPVPWLTKDHTVRVGAAVRFDQPVVLDYRFGWKLQPQRQVVGAPTGLVTFEQDRPAAPAPVGGDIRLATFNVLNYFTTLGGDVAGCSAYVDRDDNPIATRSCSGPNGPRGAWDLANFERQQAKIVNAINTMDADVVSLEELENSRTVDGADRDEAISTLVAALNRAAGSKRWAYVKSPSTLPATEDVIRTGFIYDPATVKPVDESVIYDGPAFDNARDPLAQLFMGRKSRSSQKFAVIVNHFKSKGSGVDDGTGQGNANPDRVAQATALASFANQFAADHGTDRVFLTGDFNAYSMEDPVQVLEAAGFESLESTDDADEESYSFGGTSGSLDHVFANVAARRLVTGVDVWEINANEPLYYQYSRYNYVGTDLYSTGPFAASDHNPEVVGLRLPAPGGSGSQ</sequence>
<evidence type="ECO:0000313" key="3">
    <source>
        <dbReference type="Proteomes" id="UP001589698"/>
    </source>
</evidence>
<dbReference type="PANTHER" id="PTHR42834:SF1">
    <property type="entry name" value="ENDONUCLEASE_EXONUCLEASE_PHOSPHATASE FAMILY PROTEIN (AFU_ORTHOLOGUE AFUA_3G09210)"/>
    <property type="match status" value="1"/>
</dbReference>
<dbReference type="InterPro" id="IPR036415">
    <property type="entry name" value="Lamin_tail_dom_sf"/>
</dbReference>
<dbReference type="CDD" id="cd10283">
    <property type="entry name" value="MnuA_DNase1-like"/>
    <property type="match status" value="1"/>
</dbReference>
<reference evidence="2 3" key="1">
    <citation type="submission" date="2024-09" db="EMBL/GenBank/DDBJ databases">
        <authorList>
            <person name="Sun Q."/>
            <person name="Mori K."/>
        </authorList>
    </citation>
    <scope>NUCLEOTIDE SEQUENCE [LARGE SCALE GENOMIC DNA]</scope>
    <source>
        <strain evidence="2 3">CCM 8654</strain>
    </source>
</reference>
<dbReference type="InterPro" id="IPR047971">
    <property type="entry name" value="ExeM-like"/>
</dbReference>
<keyword evidence="2" id="KW-0540">Nuclease</keyword>
<name>A0ABV6E4D4_9ACTN</name>
<dbReference type="NCBIfam" id="NF033681">
    <property type="entry name" value="ExeM_NucH_DNase"/>
    <property type="match status" value="1"/>
</dbReference>
<dbReference type="InterPro" id="IPR036691">
    <property type="entry name" value="Endo/exonu/phosph_ase_sf"/>
</dbReference>
<evidence type="ECO:0000313" key="2">
    <source>
        <dbReference type="EMBL" id="MFC0223748.1"/>
    </source>
</evidence>
<dbReference type="PROSITE" id="PS51841">
    <property type="entry name" value="LTD"/>
    <property type="match status" value="1"/>
</dbReference>
<keyword evidence="2" id="KW-0378">Hydrolase</keyword>
<dbReference type="Pfam" id="PF00932">
    <property type="entry name" value="LTD"/>
    <property type="match status" value="1"/>
</dbReference>
<dbReference type="RefSeq" id="WP_378519546.1">
    <property type="nucleotide sequence ID" value="NZ_JBHLXH010000002.1"/>
</dbReference>
<dbReference type="SUPFAM" id="SSF74853">
    <property type="entry name" value="Lamin A/C globular tail domain"/>
    <property type="match status" value="1"/>
</dbReference>
<keyword evidence="3" id="KW-1185">Reference proteome</keyword>
<dbReference type="Pfam" id="PF03372">
    <property type="entry name" value="Exo_endo_phos"/>
    <property type="match status" value="1"/>
</dbReference>